<dbReference type="EMBL" id="JANBUH010000205">
    <property type="protein sequence ID" value="KAJ2753273.1"/>
    <property type="molecule type" value="Genomic_DNA"/>
</dbReference>
<evidence type="ECO:0000313" key="2">
    <source>
        <dbReference type="EMBL" id="KAJ2753273.1"/>
    </source>
</evidence>
<evidence type="ECO:0000313" key="3">
    <source>
        <dbReference type="Proteomes" id="UP001140011"/>
    </source>
</evidence>
<organism evidence="2 3">
    <name type="scientific">Coemansia pectinata</name>
    <dbReference type="NCBI Taxonomy" id="1052879"/>
    <lineage>
        <taxon>Eukaryota</taxon>
        <taxon>Fungi</taxon>
        <taxon>Fungi incertae sedis</taxon>
        <taxon>Zoopagomycota</taxon>
        <taxon>Kickxellomycotina</taxon>
        <taxon>Kickxellomycetes</taxon>
        <taxon>Kickxellales</taxon>
        <taxon>Kickxellaceae</taxon>
        <taxon>Coemansia</taxon>
    </lineage>
</organism>
<accession>A0A9W8GYD1</accession>
<feature type="compositionally biased region" description="Polar residues" evidence="1">
    <location>
        <begin position="46"/>
        <end position="61"/>
    </location>
</feature>
<dbReference type="OrthoDB" id="2019644at2759"/>
<name>A0A9W8GYD1_9FUNG</name>
<keyword evidence="3" id="KW-1185">Reference proteome</keyword>
<proteinExistence type="predicted"/>
<dbReference type="Proteomes" id="UP001140011">
    <property type="component" value="Unassembled WGS sequence"/>
</dbReference>
<gene>
    <name evidence="2" type="ORF">GGI19_003246</name>
</gene>
<dbReference type="AlphaFoldDB" id="A0A9W8GYD1"/>
<protein>
    <submittedName>
        <fullName evidence="2">Uncharacterized protein</fullName>
    </submittedName>
</protein>
<evidence type="ECO:0000256" key="1">
    <source>
        <dbReference type="SAM" id="MobiDB-lite"/>
    </source>
</evidence>
<reference evidence="2" key="1">
    <citation type="submission" date="2022-07" db="EMBL/GenBank/DDBJ databases">
        <title>Phylogenomic reconstructions and comparative analyses of Kickxellomycotina fungi.</title>
        <authorList>
            <person name="Reynolds N.K."/>
            <person name="Stajich J.E."/>
            <person name="Barry K."/>
            <person name="Grigoriev I.V."/>
            <person name="Crous P."/>
            <person name="Smith M.E."/>
        </authorList>
    </citation>
    <scope>NUCLEOTIDE SEQUENCE</scope>
    <source>
        <strain evidence="2">BCRC 34297</strain>
    </source>
</reference>
<comment type="caution">
    <text evidence="2">The sequence shown here is derived from an EMBL/GenBank/DDBJ whole genome shotgun (WGS) entry which is preliminary data.</text>
</comment>
<feature type="region of interest" description="Disordered" evidence="1">
    <location>
        <begin position="46"/>
        <end position="67"/>
    </location>
</feature>
<sequence>MRALASVLLEQQGKSIARSVTGLVAAVEQALVLLWRHLSFFISTESTEQQAGRGSLSMPSQQERDTLRSDASIELPPLLTLLAGLKLSQEDFSTASTHMSFIQMLVRRVKDLVLRDM</sequence>